<evidence type="ECO:0000256" key="1">
    <source>
        <dbReference type="ARBA" id="ARBA00004196"/>
    </source>
</evidence>
<dbReference type="EMBL" id="AUZX01005457">
    <property type="protein sequence ID" value="EQD67802.1"/>
    <property type="molecule type" value="Genomic_DNA"/>
</dbReference>
<comment type="subcellular location">
    <subcellularLocation>
        <location evidence="1">Cell envelope</location>
    </subcellularLocation>
</comment>
<dbReference type="AlphaFoldDB" id="T1B0G9"/>
<reference evidence="3" key="1">
    <citation type="submission" date="2013-08" db="EMBL/GenBank/DDBJ databases">
        <authorList>
            <person name="Mendez C."/>
            <person name="Richter M."/>
            <person name="Ferrer M."/>
            <person name="Sanchez J."/>
        </authorList>
    </citation>
    <scope>NUCLEOTIDE SEQUENCE</scope>
</reference>
<dbReference type="GO" id="GO:0045340">
    <property type="term" value="F:mercury ion binding"/>
    <property type="evidence" value="ECO:0007669"/>
    <property type="project" value="InterPro"/>
</dbReference>
<sequence>MNKIIVAVLLSLSLSAPAFAATQRVTLSVPGMTCGACPITVRTALKRVLGVEHVAIAEAKKEVVVTFDNARTNPQVLMRATRDAGYASHVVKRGA</sequence>
<dbReference type="InterPro" id="IPR001802">
    <property type="entry name" value="MerP/CopZ"/>
</dbReference>
<dbReference type="PROSITE" id="PS50846">
    <property type="entry name" value="HMA_2"/>
    <property type="match status" value="1"/>
</dbReference>
<dbReference type="EMBL" id="AUZZ01001649">
    <property type="protein sequence ID" value="EQD63312.1"/>
    <property type="molecule type" value="Genomic_DNA"/>
</dbReference>
<dbReference type="SUPFAM" id="SSF55008">
    <property type="entry name" value="HMA, heavy metal-associated domain"/>
    <property type="match status" value="1"/>
</dbReference>
<protein>
    <submittedName>
        <fullName evidence="3">Mercuric transport protein periplasmic component</fullName>
    </submittedName>
</protein>
<dbReference type="InterPro" id="IPR036163">
    <property type="entry name" value="HMA_dom_sf"/>
</dbReference>
<dbReference type="CDD" id="cd00371">
    <property type="entry name" value="HMA"/>
    <property type="match status" value="1"/>
</dbReference>
<dbReference type="NCBIfam" id="TIGR02052">
    <property type="entry name" value="MerP"/>
    <property type="match status" value="1"/>
</dbReference>
<comment type="caution">
    <text evidence="3">The sequence shown here is derived from an EMBL/GenBank/DDBJ whole genome shotgun (WGS) entry which is preliminary data.</text>
</comment>
<name>T1B0G9_9ZZZZ</name>
<dbReference type="GO" id="GO:0030313">
    <property type="term" value="C:cell envelope"/>
    <property type="evidence" value="ECO:0007669"/>
    <property type="project" value="UniProtKB-SubCell"/>
</dbReference>
<dbReference type="Gene3D" id="3.30.70.100">
    <property type="match status" value="1"/>
</dbReference>
<dbReference type="InterPro" id="IPR006121">
    <property type="entry name" value="HMA_dom"/>
</dbReference>
<gene>
    <name evidence="4" type="ORF">B1A_07584</name>
    <name evidence="3" type="ORF">B2A_02413</name>
</gene>
<organism evidence="3">
    <name type="scientific">mine drainage metagenome</name>
    <dbReference type="NCBI Taxonomy" id="410659"/>
    <lineage>
        <taxon>unclassified sequences</taxon>
        <taxon>metagenomes</taxon>
        <taxon>ecological metagenomes</taxon>
    </lineage>
</organism>
<dbReference type="InterPro" id="IPR011795">
    <property type="entry name" value="MerP"/>
</dbReference>
<dbReference type="Pfam" id="PF00403">
    <property type="entry name" value="HMA"/>
    <property type="match status" value="1"/>
</dbReference>
<evidence type="ECO:0000259" key="2">
    <source>
        <dbReference type="PROSITE" id="PS50846"/>
    </source>
</evidence>
<feature type="domain" description="HMA" evidence="2">
    <location>
        <begin position="23"/>
        <end position="89"/>
    </location>
</feature>
<evidence type="ECO:0000313" key="4">
    <source>
        <dbReference type="EMBL" id="EQD67802.1"/>
    </source>
</evidence>
<dbReference type="GO" id="GO:0042597">
    <property type="term" value="C:periplasmic space"/>
    <property type="evidence" value="ECO:0007669"/>
    <property type="project" value="InterPro"/>
</dbReference>
<dbReference type="GO" id="GO:0015097">
    <property type="term" value="F:mercury ion transmembrane transporter activity"/>
    <property type="evidence" value="ECO:0007669"/>
    <property type="project" value="InterPro"/>
</dbReference>
<reference evidence="3" key="2">
    <citation type="journal article" date="2014" name="ISME J.">
        <title>Microbial stratification in low pH oxic and suboxic macroscopic growths along an acid mine drainage.</title>
        <authorList>
            <person name="Mendez-Garcia C."/>
            <person name="Mesa V."/>
            <person name="Sprenger R.R."/>
            <person name="Richter M."/>
            <person name="Diez M.S."/>
            <person name="Solano J."/>
            <person name="Bargiela R."/>
            <person name="Golyshina O.V."/>
            <person name="Manteca A."/>
            <person name="Ramos J.L."/>
            <person name="Gallego J.R."/>
            <person name="Llorente I."/>
            <person name="Martins Dos Santos V.A."/>
            <person name="Jensen O.N."/>
            <person name="Pelaez A.I."/>
            <person name="Sanchez J."/>
            <person name="Ferrer M."/>
        </authorList>
    </citation>
    <scope>NUCLEOTIDE SEQUENCE</scope>
</reference>
<evidence type="ECO:0000313" key="3">
    <source>
        <dbReference type="EMBL" id="EQD63312.1"/>
    </source>
</evidence>
<dbReference type="PRINTS" id="PR00946">
    <property type="entry name" value="HGSCAVENGER"/>
</dbReference>
<accession>T1B0G9</accession>
<proteinExistence type="predicted"/>